<dbReference type="Proteomes" id="UP000509638">
    <property type="component" value="Chromosome"/>
</dbReference>
<dbReference type="EMBL" id="CP058316">
    <property type="protein sequence ID" value="QLD11899.1"/>
    <property type="molecule type" value="Genomic_DNA"/>
</dbReference>
<evidence type="ECO:0000313" key="3">
    <source>
        <dbReference type="EMBL" id="QLD11899.1"/>
    </source>
</evidence>
<protein>
    <submittedName>
        <fullName evidence="3">DUF2254 domain-containing protein</fullName>
    </submittedName>
</protein>
<gene>
    <name evidence="3" type="ORF">HW566_09045</name>
</gene>
<keyword evidence="2" id="KW-0472">Membrane</keyword>
<accession>A0A7D5IQ03</accession>
<keyword evidence="2" id="KW-1133">Transmembrane helix</keyword>
<proteinExistence type="predicted"/>
<dbReference type="RefSeq" id="WP_178012228.1">
    <property type="nucleotide sequence ID" value="NZ_CP058316.1"/>
</dbReference>
<feature type="compositionally biased region" description="Basic and acidic residues" evidence="1">
    <location>
        <begin position="268"/>
        <end position="277"/>
    </location>
</feature>
<keyword evidence="2" id="KW-0812">Transmembrane</keyword>
<evidence type="ECO:0000256" key="2">
    <source>
        <dbReference type="SAM" id="Phobius"/>
    </source>
</evidence>
<sequence>MRTWFLHARESFWFLPALFGLGAVLLALGLTELDRLLLAHGIQSVPFIADLSATGGRAILTVIGGTMLGVAATSFSITISVLATTSSAYGPRLVRNFMADRGNQVVLAVLTSTFLYTLVVLRAVRTEQDSTSAFVPVIAVTFAVLLAIGNVAVLVYFIHHIARSVQVTTLQNRVLKELRAVIDLLYPEDPRRVTAPIRLQDLRVEETFFSSTAGYVQYVDIDDLAELADSNRTVVRVLAPPGTYVLEGQPIAESLGSASREATPGTRGKTDRSGAEHRPKKVASAISIGAPRTPHQDLVFAARGLTEIGIRGLASGTNDPYTAVAAIDALSSALVTLVKRPAATGRFPGPDGQLRVVCELPSPFDVITDVLLSVRTYGMQHPLVVRAAVRLLCRIAAVTDREDIPLLRREITAFRSAYLAVDPPSADAASTLSSIDDILPEDADR</sequence>
<dbReference type="AlphaFoldDB" id="A0A7D5IQ03"/>
<organism evidence="3 4">
    <name type="scientific">Microbacterium oleivorans</name>
    <dbReference type="NCBI Taxonomy" id="273677"/>
    <lineage>
        <taxon>Bacteria</taxon>
        <taxon>Bacillati</taxon>
        <taxon>Actinomycetota</taxon>
        <taxon>Actinomycetes</taxon>
        <taxon>Micrococcales</taxon>
        <taxon>Microbacteriaceae</taxon>
        <taxon>Microbacterium</taxon>
    </lineage>
</organism>
<feature type="transmembrane region" description="Helical" evidence="2">
    <location>
        <begin position="12"/>
        <end position="30"/>
    </location>
</feature>
<evidence type="ECO:0000313" key="4">
    <source>
        <dbReference type="Proteomes" id="UP000509638"/>
    </source>
</evidence>
<feature type="transmembrane region" description="Helical" evidence="2">
    <location>
        <begin position="58"/>
        <end position="84"/>
    </location>
</feature>
<feature type="region of interest" description="Disordered" evidence="1">
    <location>
        <begin position="255"/>
        <end position="279"/>
    </location>
</feature>
<feature type="transmembrane region" description="Helical" evidence="2">
    <location>
        <begin position="136"/>
        <end position="158"/>
    </location>
</feature>
<name>A0A7D5IQ03_9MICO</name>
<reference evidence="3 4" key="1">
    <citation type="submission" date="2020-06" db="EMBL/GenBank/DDBJ databases">
        <authorList>
            <person name="Jo H."/>
        </authorList>
    </citation>
    <scope>NUCLEOTIDE SEQUENCE [LARGE SCALE GENOMIC DNA]</scope>
    <source>
        <strain evidence="3 4">I46</strain>
    </source>
</reference>
<dbReference type="Pfam" id="PF10011">
    <property type="entry name" value="DUF2254"/>
    <property type="match status" value="1"/>
</dbReference>
<dbReference type="InterPro" id="IPR018723">
    <property type="entry name" value="DUF2254_membrane"/>
</dbReference>
<feature type="transmembrane region" description="Helical" evidence="2">
    <location>
        <begin position="105"/>
        <end position="124"/>
    </location>
</feature>
<evidence type="ECO:0000256" key="1">
    <source>
        <dbReference type="SAM" id="MobiDB-lite"/>
    </source>
</evidence>